<gene>
    <name evidence="8" type="ORF">DK846_02760</name>
</gene>
<proteinExistence type="inferred from homology"/>
<dbReference type="GO" id="GO:0005524">
    <property type="term" value="F:ATP binding"/>
    <property type="evidence" value="ECO:0007669"/>
    <property type="project" value="UniProtKB-KW"/>
</dbReference>
<dbReference type="PROSITE" id="PS50893">
    <property type="entry name" value="ABC_TRANSPORTER_2"/>
    <property type="match status" value="1"/>
</dbReference>
<dbReference type="Proteomes" id="UP000245657">
    <property type="component" value="Unassembled WGS sequence"/>
</dbReference>
<dbReference type="GO" id="GO:0016887">
    <property type="term" value="F:ATP hydrolysis activity"/>
    <property type="evidence" value="ECO:0007669"/>
    <property type="project" value="InterPro"/>
</dbReference>
<protein>
    <submittedName>
        <fullName evidence="8">Molybdenum ABC transporter ATP-binding protein</fullName>
    </submittedName>
</protein>
<dbReference type="SMART" id="SM00382">
    <property type="entry name" value="AAA"/>
    <property type="match status" value="1"/>
</dbReference>
<dbReference type="InterPro" id="IPR003593">
    <property type="entry name" value="AAA+_ATPase"/>
</dbReference>
<dbReference type="CDD" id="cd03225">
    <property type="entry name" value="ABC_cobalt_CbiO_domain1"/>
    <property type="match status" value="1"/>
</dbReference>
<evidence type="ECO:0000256" key="1">
    <source>
        <dbReference type="ARBA" id="ARBA00004236"/>
    </source>
</evidence>
<dbReference type="InterPro" id="IPR027417">
    <property type="entry name" value="P-loop_NTPase"/>
</dbReference>
<dbReference type="InterPro" id="IPR003439">
    <property type="entry name" value="ABC_transporter-like_ATP-bd"/>
</dbReference>
<dbReference type="GeneID" id="97549457"/>
<dbReference type="InterPro" id="IPR050153">
    <property type="entry name" value="Metal_Ion_Import_ABC"/>
</dbReference>
<comment type="caution">
    <text evidence="8">The sequence shown here is derived from an EMBL/GenBank/DDBJ whole genome shotgun (WGS) entry which is preliminary data.</text>
</comment>
<dbReference type="PROSITE" id="PS00211">
    <property type="entry name" value="ABC_TRANSPORTER_1"/>
    <property type="match status" value="1"/>
</dbReference>
<comment type="similarity">
    <text evidence="2">Belongs to the ABC transporter superfamily.</text>
</comment>
<dbReference type="InterPro" id="IPR015856">
    <property type="entry name" value="ABC_transpr_CbiO/EcfA_su"/>
</dbReference>
<dbReference type="EMBL" id="QGMY01000002">
    <property type="protein sequence ID" value="PWR74095.1"/>
    <property type="molecule type" value="Genomic_DNA"/>
</dbReference>
<accession>A0A2V2N6G7</accession>
<keyword evidence="4" id="KW-0547">Nucleotide-binding</keyword>
<feature type="domain" description="ABC transporter" evidence="7">
    <location>
        <begin position="17"/>
        <end position="257"/>
    </location>
</feature>
<dbReference type="GO" id="GO:0005886">
    <property type="term" value="C:plasma membrane"/>
    <property type="evidence" value="ECO:0007669"/>
    <property type="project" value="UniProtKB-SubCell"/>
</dbReference>
<dbReference type="Pfam" id="PF00005">
    <property type="entry name" value="ABC_tran"/>
    <property type="match status" value="1"/>
</dbReference>
<dbReference type="RefSeq" id="WP_109967374.1">
    <property type="nucleotide sequence ID" value="NZ_CP176093.1"/>
</dbReference>
<evidence type="ECO:0000256" key="5">
    <source>
        <dbReference type="ARBA" id="ARBA00022840"/>
    </source>
</evidence>
<dbReference type="AlphaFoldDB" id="A0A2V2N6G7"/>
<evidence type="ECO:0000256" key="6">
    <source>
        <dbReference type="ARBA" id="ARBA00025157"/>
    </source>
</evidence>
<dbReference type="GO" id="GO:0055085">
    <property type="term" value="P:transmembrane transport"/>
    <property type="evidence" value="ECO:0007669"/>
    <property type="project" value="InterPro"/>
</dbReference>
<sequence>MSQNKTEYLSTCPPPLFECTNISICRGGTKVLDSLNLVIPNGEHVAILGPNGSGKSTLIKVLMKEIYPVQDEKYHCCKVFGKEQWHVFDLRAHFGIVSNDLQFTFTRSITGKEVMLSGFFSSIGLFNHKVTSEMEKKVYEVARFLNIESHLTRCISDLSSGEARRLIIGRALVHQPQVLILDEPTSSLDLHALHTLRKYLRKIAISGVTIILVTHQIHDIIPEINRIIMMKNGNLFSDGCKDSLLTSTNISQLFDIPITVKEENGYYYASGY</sequence>
<keyword evidence="3" id="KW-0813">Transport</keyword>
<dbReference type="PANTHER" id="PTHR42734:SF17">
    <property type="entry name" value="METAL TRANSPORT SYSTEM ATP-BINDING PROTEIN TM_0124-RELATED"/>
    <property type="match status" value="1"/>
</dbReference>
<comment type="function">
    <text evidence="6">Probably part of an ABC transporter complex. Responsible for energy coupling to the transport system.</text>
</comment>
<evidence type="ECO:0000313" key="9">
    <source>
        <dbReference type="Proteomes" id="UP000245657"/>
    </source>
</evidence>
<dbReference type="OrthoDB" id="10909at2157"/>
<evidence type="ECO:0000256" key="4">
    <source>
        <dbReference type="ARBA" id="ARBA00022741"/>
    </source>
</evidence>
<keyword evidence="9" id="KW-1185">Reference proteome</keyword>
<evidence type="ECO:0000259" key="7">
    <source>
        <dbReference type="PROSITE" id="PS50893"/>
    </source>
</evidence>
<dbReference type="PANTHER" id="PTHR42734">
    <property type="entry name" value="METAL TRANSPORT SYSTEM ATP-BINDING PROTEIN TM_0124-RELATED"/>
    <property type="match status" value="1"/>
</dbReference>
<evidence type="ECO:0000256" key="2">
    <source>
        <dbReference type="ARBA" id="ARBA00005417"/>
    </source>
</evidence>
<evidence type="ECO:0000256" key="3">
    <source>
        <dbReference type="ARBA" id="ARBA00022448"/>
    </source>
</evidence>
<dbReference type="SUPFAM" id="SSF52540">
    <property type="entry name" value="P-loop containing nucleoside triphosphate hydrolases"/>
    <property type="match status" value="1"/>
</dbReference>
<organism evidence="8 9">
    <name type="scientific">Methanospirillum lacunae</name>
    <dbReference type="NCBI Taxonomy" id="668570"/>
    <lineage>
        <taxon>Archaea</taxon>
        <taxon>Methanobacteriati</taxon>
        <taxon>Methanobacteriota</taxon>
        <taxon>Stenosarchaea group</taxon>
        <taxon>Methanomicrobia</taxon>
        <taxon>Methanomicrobiales</taxon>
        <taxon>Methanospirillaceae</taxon>
        <taxon>Methanospirillum</taxon>
    </lineage>
</organism>
<dbReference type="InterPro" id="IPR017871">
    <property type="entry name" value="ABC_transporter-like_CS"/>
</dbReference>
<keyword evidence="5 8" id="KW-0067">ATP-binding</keyword>
<reference evidence="8 9" key="1">
    <citation type="submission" date="2018-05" db="EMBL/GenBank/DDBJ databases">
        <title>Draft genome of Methanospirillum lacunae Ki8-1.</title>
        <authorList>
            <person name="Dueholm M.S."/>
            <person name="Nielsen P.H."/>
            <person name="Bakmann L.F."/>
            <person name="Otzen D.E."/>
        </authorList>
    </citation>
    <scope>NUCLEOTIDE SEQUENCE [LARGE SCALE GENOMIC DNA]</scope>
    <source>
        <strain evidence="8 9">Ki8-1</strain>
    </source>
</reference>
<name>A0A2V2N6G7_9EURY</name>
<evidence type="ECO:0000313" key="8">
    <source>
        <dbReference type="EMBL" id="PWR74095.1"/>
    </source>
</evidence>
<comment type="subcellular location">
    <subcellularLocation>
        <location evidence="1">Cell membrane</location>
    </subcellularLocation>
</comment>
<dbReference type="Gene3D" id="3.40.50.300">
    <property type="entry name" value="P-loop containing nucleotide triphosphate hydrolases"/>
    <property type="match status" value="1"/>
</dbReference>